<evidence type="ECO:0000313" key="13">
    <source>
        <dbReference type="Proteomes" id="UP001501510"/>
    </source>
</evidence>
<accession>A0ABN1JD80</accession>
<gene>
    <name evidence="11" type="primary">bioW</name>
    <name evidence="12" type="ORF">GCM10008906_11590</name>
</gene>
<keyword evidence="7 11" id="KW-0093">Biotin biosynthesis</keyword>
<comment type="catalytic activity">
    <reaction evidence="10 11">
        <text>heptanedioate + ATP + CoA = 6-carboxyhexanoyl-CoA + AMP + diphosphate</text>
        <dbReference type="Rhea" id="RHEA:14781"/>
        <dbReference type="ChEBI" id="CHEBI:30616"/>
        <dbReference type="ChEBI" id="CHEBI:33019"/>
        <dbReference type="ChEBI" id="CHEBI:36165"/>
        <dbReference type="ChEBI" id="CHEBI:57287"/>
        <dbReference type="ChEBI" id="CHEBI:57360"/>
        <dbReference type="ChEBI" id="CHEBI:456215"/>
        <dbReference type="EC" id="6.2.1.14"/>
    </reaction>
</comment>
<dbReference type="InterPro" id="IPR005499">
    <property type="entry name" value="BioW"/>
</dbReference>
<evidence type="ECO:0000256" key="6">
    <source>
        <dbReference type="ARBA" id="ARBA00022741"/>
    </source>
</evidence>
<evidence type="ECO:0000256" key="7">
    <source>
        <dbReference type="ARBA" id="ARBA00022756"/>
    </source>
</evidence>
<evidence type="ECO:0000256" key="8">
    <source>
        <dbReference type="ARBA" id="ARBA00022840"/>
    </source>
</evidence>
<protein>
    <recommendedName>
        <fullName evidence="4 11">6-carboxyhexanoate--CoA ligase</fullName>
        <ecNumber evidence="4 11">6.2.1.14</ecNumber>
    </recommendedName>
    <alternativeName>
        <fullName evidence="11">Pimeloyl-CoA synthase</fullName>
    </alternativeName>
</protein>
<comment type="similarity">
    <text evidence="11">Belongs to the BioW family.</text>
</comment>
<evidence type="ECO:0000256" key="3">
    <source>
        <dbReference type="ARBA" id="ARBA00011738"/>
    </source>
</evidence>
<keyword evidence="5 11" id="KW-0436">Ligase</keyword>
<evidence type="ECO:0000256" key="1">
    <source>
        <dbReference type="ARBA" id="ARBA00001946"/>
    </source>
</evidence>
<proteinExistence type="inferred from homology"/>
<reference evidence="12 13" key="1">
    <citation type="journal article" date="2019" name="Int. J. Syst. Evol. Microbiol.">
        <title>The Global Catalogue of Microorganisms (GCM) 10K type strain sequencing project: providing services to taxonomists for standard genome sequencing and annotation.</title>
        <authorList>
            <consortium name="The Broad Institute Genomics Platform"/>
            <consortium name="The Broad Institute Genome Sequencing Center for Infectious Disease"/>
            <person name="Wu L."/>
            <person name="Ma J."/>
        </authorList>
    </citation>
    <scope>NUCLEOTIDE SEQUENCE [LARGE SCALE GENOMIC DNA]</scope>
    <source>
        <strain evidence="12 13">JCM 1407</strain>
    </source>
</reference>
<name>A0ABN1JD80_9CLOT</name>
<sequence>MEKILYNVKMRASKKVFNENSKEILNEKFKIDDTIHISGAERIISKGNIKEATNSLIKRALNHSRGEADFINISINKINQKDIKYVKALDVTTIDVKTYNEGLECSMKILEKVGISKEKSKEIISIFKNINDMRGAMILDINLLERLEPDFERGIRATSIDWEENIKESLNHLLTNNFLNNNHIKEAIALSTKVSSFSGIIAEICMSDDKGYVAGYVASKELGYVRITHMKDENSLYGGRIFVFDSSKVSIDECIEYLEKQVVILNELPKIKGIISYKDFIKSHLDK</sequence>
<keyword evidence="8 11" id="KW-0067">ATP-binding</keyword>
<keyword evidence="9 11" id="KW-0460">Magnesium</keyword>
<dbReference type="Proteomes" id="UP001501510">
    <property type="component" value="Unassembled WGS sequence"/>
</dbReference>
<comment type="cofactor">
    <cofactor evidence="1 11">
        <name>Mg(2+)</name>
        <dbReference type="ChEBI" id="CHEBI:18420"/>
    </cofactor>
</comment>
<dbReference type="RefSeq" id="WP_343759766.1">
    <property type="nucleotide sequence ID" value="NZ_BAAACG010000006.1"/>
</dbReference>
<dbReference type="HAMAP" id="MF_00668">
    <property type="entry name" value="BioW"/>
    <property type="match status" value="1"/>
</dbReference>
<dbReference type="EMBL" id="BAAACG010000006">
    <property type="protein sequence ID" value="GAA0736515.1"/>
    <property type="molecule type" value="Genomic_DNA"/>
</dbReference>
<comment type="function">
    <text evidence="11">Catalyzes the transformation of pimelate into pimeloyl-CoA with concomitant hydrolysis of ATP to AMP.</text>
</comment>
<comment type="pathway">
    <text evidence="2 11">Metabolic intermediate metabolism; pimeloyl-CoA biosynthesis; pimeloyl-CoA from pimelate: step 1/1.</text>
</comment>
<evidence type="ECO:0000256" key="5">
    <source>
        <dbReference type="ARBA" id="ARBA00022598"/>
    </source>
</evidence>
<comment type="caution">
    <text evidence="12">The sequence shown here is derived from an EMBL/GenBank/DDBJ whole genome shotgun (WGS) entry which is preliminary data.</text>
</comment>
<evidence type="ECO:0000313" key="12">
    <source>
        <dbReference type="EMBL" id="GAA0736515.1"/>
    </source>
</evidence>
<keyword evidence="6 11" id="KW-0547">Nucleotide-binding</keyword>
<evidence type="ECO:0000256" key="10">
    <source>
        <dbReference type="ARBA" id="ARBA00049553"/>
    </source>
</evidence>
<dbReference type="Pfam" id="PF03744">
    <property type="entry name" value="BioW"/>
    <property type="match status" value="1"/>
</dbReference>
<organism evidence="12 13">
    <name type="scientific">Clostridium oceanicum</name>
    <dbReference type="NCBI Taxonomy" id="1543"/>
    <lineage>
        <taxon>Bacteria</taxon>
        <taxon>Bacillati</taxon>
        <taxon>Bacillota</taxon>
        <taxon>Clostridia</taxon>
        <taxon>Eubacteriales</taxon>
        <taxon>Clostridiaceae</taxon>
        <taxon>Clostridium</taxon>
    </lineage>
</organism>
<evidence type="ECO:0000256" key="4">
    <source>
        <dbReference type="ARBA" id="ARBA00012984"/>
    </source>
</evidence>
<dbReference type="EC" id="6.2.1.14" evidence="4 11"/>
<evidence type="ECO:0000256" key="2">
    <source>
        <dbReference type="ARBA" id="ARBA00005075"/>
    </source>
</evidence>
<evidence type="ECO:0000256" key="11">
    <source>
        <dbReference type="HAMAP-Rule" id="MF_00668"/>
    </source>
</evidence>
<evidence type="ECO:0000256" key="9">
    <source>
        <dbReference type="ARBA" id="ARBA00022842"/>
    </source>
</evidence>
<dbReference type="GO" id="GO:0016874">
    <property type="term" value="F:ligase activity"/>
    <property type="evidence" value="ECO:0007669"/>
    <property type="project" value="UniProtKB-KW"/>
</dbReference>
<dbReference type="NCBIfam" id="TIGR01204">
    <property type="entry name" value="bioW"/>
    <property type="match status" value="1"/>
</dbReference>
<comment type="subunit">
    <text evidence="3 11">Homodimer.</text>
</comment>
<keyword evidence="13" id="KW-1185">Reference proteome</keyword>
<dbReference type="NCBIfam" id="NF002360">
    <property type="entry name" value="PRK01322.1"/>
    <property type="match status" value="1"/>
</dbReference>